<evidence type="ECO:0000256" key="1">
    <source>
        <dbReference type="SAM" id="MobiDB-lite"/>
    </source>
</evidence>
<dbReference type="PANTHER" id="PTHR24169:SF25">
    <property type="entry name" value="DORSAL-RELATED IMMUNITY FACTOR DIF-RELATED"/>
    <property type="match status" value="1"/>
</dbReference>
<evidence type="ECO:0000259" key="2">
    <source>
        <dbReference type="PROSITE" id="PS50254"/>
    </source>
</evidence>
<evidence type="ECO:0000313" key="3">
    <source>
        <dbReference type="EMBL" id="KAJ8045624.1"/>
    </source>
</evidence>
<evidence type="ECO:0000313" key="4">
    <source>
        <dbReference type="Proteomes" id="UP001152320"/>
    </source>
</evidence>
<dbReference type="InterPro" id="IPR033926">
    <property type="entry name" value="IPT_NFkappaB"/>
</dbReference>
<dbReference type="PROSITE" id="PS50254">
    <property type="entry name" value="REL_2"/>
    <property type="match status" value="1"/>
</dbReference>
<proteinExistence type="predicted"/>
<dbReference type="GO" id="GO:0000981">
    <property type="term" value="F:DNA-binding transcription factor activity, RNA polymerase II-specific"/>
    <property type="evidence" value="ECO:0007669"/>
    <property type="project" value="TreeGrafter"/>
</dbReference>
<dbReference type="InterPro" id="IPR037059">
    <property type="entry name" value="RHD_DNA_bind_dom_sf"/>
</dbReference>
<name>A0A9Q1CJB1_HOLLE</name>
<comment type="caution">
    <text evidence="3">The sequence shown here is derived from an EMBL/GenBank/DDBJ whole genome shotgun (WGS) entry which is preliminary data.</text>
</comment>
<gene>
    <name evidence="3" type="ORF">HOLleu_08668</name>
</gene>
<dbReference type="PANTHER" id="PTHR24169">
    <property type="entry name" value="NUCLEAR FACTOR NF-KAPPA-B PROTEIN"/>
    <property type="match status" value="1"/>
</dbReference>
<dbReference type="InterPro" id="IPR013783">
    <property type="entry name" value="Ig-like_fold"/>
</dbReference>
<dbReference type="Proteomes" id="UP001152320">
    <property type="component" value="Chromosome 3"/>
</dbReference>
<dbReference type="GO" id="GO:0007249">
    <property type="term" value="P:canonical NF-kappaB signal transduction"/>
    <property type="evidence" value="ECO:0007669"/>
    <property type="project" value="TreeGrafter"/>
</dbReference>
<dbReference type="GO" id="GO:0033554">
    <property type="term" value="P:cellular response to stress"/>
    <property type="evidence" value="ECO:0007669"/>
    <property type="project" value="TreeGrafter"/>
</dbReference>
<dbReference type="GO" id="GO:0045087">
    <property type="term" value="P:innate immune response"/>
    <property type="evidence" value="ECO:0007669"/>
    <property type="project" value="TreeGrafter"/>
</dbReference>
<accession>A0A9Q1CJB1</accession>
<dbReference type="InterPro" id="IPR008967">
    <property type="entry name" value="p53-like_TF_DNA-bd_sf"/>
</dbReference>
<feature type="region of interest" description="Disordered" evidence="1">
    <location>
        <begin position="302"/>
        <end position="388"/>
    </location>
</feature>
<dbReference type="OrthoDB" id="7881762at2759"/>
<dbReference type="GO" id="GO:0005737">
    <property type="term" value="C:cytoplasm"/>
    <property type="evidence" value="ECO:0007669"/>
    <property type="project" value="InterPro"/>
</dbReference>
<dbReference type="InterPro" id="IPR000451">
    <property type="entry name" value="NFkB/Dor"/>
</dbReference>
<organism evidence="3 4">
    <name type="scientific">Holothuria leucospilota</name>
    <name type="common">Black long sea cucumber</name>
    <name type="synonym">Mertensiothuria leucospilota</name>
    <dbReference type="NCBI Taxonomy" id="206669"/>
    <lineage>
        <taxon>Eukaryota</taxon>
        <taxon>Metazoa</taxon>
        <taxon>Echinodermata</taxon>
        <taxon>Eleutherozoa</taxon>
        <taxon>Echinozoa</taxon>
        <taxon>Holothuroidea</taxon>
        <taxon>Aspidochirotacea</taxon>
        <taxon>Aspidochirotida</taxon>
        <taxon>Holothuriidae</taxon>
        <taxon>Holothuria</taxon>
    </lineage>
</organism>
<dbReference type="GO" id="GO:0005634">
    <property type="term" value="C:nucleus"/>
    <property type="evidence" value="ECO:0007669"/>
    <property type="project" value="TreeGrafter"/>
</dbReference>
<reference evidence="3" key="1">
    <citation type="submission" date="2021-10" db="EMBL/GenBank/DDBJ databases">
        <title>Tropical sea cucumber genome reveals ecological adaptation and Cuvierian tubules defense mechanism.</title>
        <authorList>
            <person name="Chen T."/>
        </authorList>
    </citation>
    <scope>NUCLEOTIDE SEQUENCE</scope>
    <source>
        <strain evidence="3">Nanhai2018</strain>
        <tissue evidence="3">Muscle</tissue>
    </source>
</reference>
<dbReference type="Gene3D" id="2.60.40.340">
    <property type="entry name" value="Rel homology domain (RHD), DNA-binding domain"/>
    <property type="match status" value="1"/>
</dbReference>
<feature type="domain" description="RHD" evidence="2">
    <location>
        <begin position="38"/>
        <end position="217"/>
    </location>
</feature>
<dbReference type="InterPro" id="IPR002909">
    <property type="entry name" value="IPT_dom"/>
</dbReference>
<dbReference type="GO" id="GO:0045944">
    <property type="term" value="P:positive regulation of transcription by RNA polymerase II"/>
    <property type="evidence" value="ECO:0007669"/>
    <property type="project" value="TreeGrafter"/>
</dbReference>
<protein>
    <submittedName>
        <fullName evidence="3">Proto-oncogene c-Rel</fullName>
    </submittedName>
</protein>
<dbReference type="SMART" id="SM00429">
    <property type="entry name" value="IPT"/>
    <property type="match status" value="1"/>
</dbReference>
<dbReference type="EMBL" id="JAIZAY010000003">
    <property type="protein sequence ID" value="KAJ8045624.1"/>
    <property type="molecule type" value="Genomic_DNA"/>
</dbReference>
<dbReference type="GO" id="GO:0038061">
    <property type="term" value="P:non-canonical NF-kappaB signal transduction"/>
    <property type="evidence" value="ECO:0007669"/>
    <property type="project" value="TreeGrafter"/>
</dbReference>
<sequence>MPLGGPLDEQMDLNELNTKSIDSITLIDQLLNSYPMEHSEPWLEITEQPKPKDHRFRYPCEGRTAGALLGVRSTQKKKTCPEVKVQNLTTRAMIVGSLVTNKGDKPHPFRLVGNSCEDGIVKKIVDAKSPKAKFESLGIQCVKRADLKDALIIRKNLNVDPFQNIDDCIEEDLQDLECKVVRICFQGFLENPNCPGRFIKALDPVVTDNIYNKKDSNLKIMRINKDRGKAKGKDEIYLFCEKVDKDDIQVVFYQESEQECIWTDNGLFGPTDVHHQIAIVFKTPKYMNTEIDREIEVKMSLKRPSDGDMSEPISFIYTPEESDPEEIGAKRKRQEPDFGKCFQMNDNEPSTSGLSSSAKVKKKLQDKIRARSKKTSSKNKDPVKQESPFSFPLAADGCVMSVRSETSVGHVIVKTEQKPYTTIPPEYIQSTTLGEAMETDMATNNPDAFGIQTINLSEVPIVDLSQGLGNTELVADGATGSFGTPLSADQLASILNNMNSHPDPLLSQHNDIEGNIIQPLSAMDIAALEVDPTMNLNQRDDMHGNFEMDFLLDDHGRNDLQNTFGNT</sequence>
<dbReference type="AlphaFoldDB" id="A0A9Q1CJB1"/>
<keyword evidence="4" id="KW-1185">Reference proteome</keyword>
<dbReference type="Pfam" id="PF16179">
    <property type="entry name" value="RHD_dimer"/>
    <property type="match status" value="1"/>
</dbReference>
<dbReference type="GO" id="GO:0000978">
    <property type="term" value="F:RNA polymerase II cis-regulatory region sequence-specific DNA binding"/>
    <property type="evidence" value="ECO:0007669"/>
    <property type="project" value="TreeGrafter"/>
</dbReference>
<dbReference type="CDD" id="cd01177">
    <property type="entry name" value="IPT_NFkappaB"/>
    <property type="match status" value="1"/>
</dbReference>
<dbReference type="CDD" id="cd07827">
    <property type="entry name" value="RHD-n"/>
    <property type="match status" value="1"/>
</dbReference>
<dbReference type="SUPFAM" id="SSF81296">
    <property type="entry name" value="E set domains"/>
    <property type="match status" value="1"/>
</dbReference>
<dbReference type="Gene3D" id="2.60.40.10">
    <property type="entry name" value="Immunoglobulins"/>
    <property type="match status" value="1"/>
</dbReference>
<dbReference type="InterPro" id="IPR011539">
    <property type="entry name" value="RHD_DNA_bind_dom"/>
</dbReference>
<dbReference type="Pfam" id="PF00554">
    <property type="entry name" value="RHD_DNA_bind"/>
    <property type="match status" value="1"/>
</dbReference>
<dbReference type="PROSITE" id="PS01204">
    <property type="entry name" value="REL_1"/>
    <property type="match status" value="1"/>
</dbReference>
<dbReference type="InterPro" id="IPR014756">
    <property type="entry name" value="Ig_E-set"/>
</dbReference>
<dbReference type="FunFam" id="2.60.40.10:FF:000046">
    <property type="entry name" value="Nuclear factor NF-kappa-B p105 subunit"/>
    <property type="match status" value="1"/>
</dbReference>
<dbReference type="SUPFAM" id="SSF49417">
    <property type="entry name" value="p53-like transcription factors"/>
    <property type="match status" value="1"/>
</dbReference>
<dbReference type="InterPro" id="IPR032397">
    <property type="entry name" value="RHD_dimer"/>
</dbReference>
<dbReference type="GO" id="GO:0034097">
    <property type="term" value="P:response to cytokine"/>
    <property type="evidence" value="ECO:0007669"/>
    <property type="project" value="TreeGrafter"/>
</dbReference>
<feature type="compositionally biased region" description="Polar residues" evidence="1">
    <location>
        <begin position="344"/>
        <end position="358"/>
    </location>
</feature>
<dbReference type="InterPro" id="IPR030492">
    <property type="entry name" value="RHD_CS"/>
</dbReference>
<dbReference type="PRINTS" id="PR00057">
    <property type="entry name" value="NFKBTNSCPFCT"/>
</dbReference>